<dbReference type="KEGG" id="yro:CH64_805"/>
<keyword evidence="1" id="KW-0472">Membrane</keyword>
<dbReference type="GeneID" id="45566151"/>
<organism evidence="3 5">
    <name type="scientific">Yersinia rohdei</name>
    <dbReference type="NCBI Taxonomy" id="29485"/>
    <lineage>
        <taxon>Bacteria</taxon>
        <taxon>Pseudomonadati</taxon>
        <taxon>Pseudomonadota</taxon>
        <taxon>Gammaproteobacteria</taxon>
        <taxon>Enterobacterales</taxon>
        <taxon>Yersiniaceae</taxon>
        <taxon>Yersinia</taxon>
    </lineage>
</organism>
<evidence type="ECO:0000313" key="3">
    <source>
        <dbReference type="EMBL" id="CQI88281.1"/>
    </source>
</evidence>
<evidence type="ECO:0000313" key="2">
    <source>
        <dbReference type="EMBL" id="AJJ10255.1"/>
    </source>
</evidence>
<dbReference type="EMBL" id="CTKE01000003">
    <property type="protein sequence ID" value="CQI88281.1"/>
    <property type="molecule type" value="Genomic_DNA"/>
</dbReference>
<evidence type="ECO:0000256" key="1">
    <source>
        <dbReference type="SAM" id="Phobius"/>
    </source>
</evidence>
<dbReference type="Proteomes" id="UP000031914">
    <property type="component" value="Chromosome"/>
</dbReference>
<keyword evidence="1" id="KW-0812">Transmembrane</keyword>
<dbReference type="STRING" id="29485.CH64_805"/>
<feature type="transmembrane region" description="Helical" evidence="1">
    <location>
        <begin position="55"/>
        <end position="74"/>
    </location>
</feature>
<dbReference type="OrthoDB" id="6477777at2"/>
<accession>A0A0U1HNZ1</accession>
<evidence type="ECO:0000313" key="4">
    <source>
        <dbReference type="Proteomes" id="UP000031914"/>
    </source>
</evidence>
<dbReference type="AlphaFoldDB" id="A0A0U1HNZ1"/>
<keyword evidence="4" id="KW-1185">Reference proteome</keyword>
<dbReference type="RefSeq" id="WP_004713083.1">
    <property type="nucleotide sequence ID" value="NZ_CABIHO010000057.1"/>
</dbReference>
<sequence>MSTVFGLLGLILGAWAVRGICLKQQSTGKKVGKSIFAAGYFLTAGGIGGTEEDKMFIVILMMLMGSAVVLYSNYVDKMNKEPS</sequence>
<protein>
    <submittedName>
        <fullName evidence="2">Membrane protein</fullName>
    </submittedName>
</protein>
<dbReference type="Proteomes" id="UP000042054">
    <property type="component" value="Unassembled WGS sequence"/>
</dbReference>
<proteinExistence type="predicted"/>
<keyword evidence="1" id="KW-1133">Transmembrane helix</keyword>
<evidence type="ECO:0000313" key="5">
    <source>
        <dbReference type="Proteomes" id="UP000042054"/>
    </source>
</evidence>
<name>A0A0U1HNZ1_YERRO</name>
<reference evidence="3 5" key="2">
    <citation type="submission" date="2015-03" db="EMBL/GenBank/DDBJ databases">
        <authorList>
            <person name="Murphy D."/>
        </authorList>
    </citation>
    <scope>NUCLEOTIDE SEQUENCE [LARGE SCALE GENOMIC DNA]</scope>
    <source>
        <strain evidence="3 5">68/02</strain>
    </source>
</reference>
<dbReference type="EMBL" id="CP009787">
    <property type="protein sequence ID" value="AJJ10255.1"/>
    <property type="molecule type" value="Genomic_DNA"/>
</dbReference>
<reference evidence="2 4" key="1">
    <citation type="journal article" date="2015" name="Genome Announc.">
        <title>Thirty-Two Complete Genome Assemblies of Nine Yersinia Species, Including Y. pestis, Y. pseudotuberculosis, and Y. enterocolitica.</title>
        <authorList>
            <person name="Johnson S.L."/>
            <person name="Daligault H.E."/>
            <person name="Davenport K.W."/>
            <person name="Jaissle J."/>
            <person name="Frey K.G."/>
            <person name="Ladner J.T."/>
            <person name="Broomall S.M."/>
            <person name="Bishop-Lilly K.A."/>
            <person name="Bruce D.C."/>
            <person name="Coyne S.R."/>
            <person name="Gibbons H.S."/>
            <person name="Lo C.C."/>
            <person name="Munk A.C."/>
            <person name="Rosenzweig C.N."/>
            <person name="Koroleva G.I."/>
            <person name="Palacios G.F."/>
            <person name="Redden C.L."/>
            <person name="Xu Y."/>
            <person name="Minogue T.D."/>
            <person name="Chain P.S."/>
        </authorList>
    </citation>
    <scope>NUCLEOTIDE SEQUENCE [LARGE SCALE GENOMIC DNA]</scope>
    <source>
        <strain evidence="2 4">YRA</strain>
    </source>
</reference>
<gene>
    <name evidence="2" type="ORF">CH64_805</name>
    <name evidence="3" type="ORF">ERS008555_00616</name>
</gene>